<dbReference type="RefSeq" id="WP_163954236.1">
    <property type="nucleotide sequence ID" value="NZ_JAAIKC010000031.1"/>
</dbReference>
<sequence length="47" mass="5859">MMGVDGDKQPQLQFFNLEEYVPKDHLLRIIRQQLYVLMWKMKQIWLH</sequence>
<accession>A0A6G4A6H9</accession>
<protein>
    <submittedName>
        <fullName evidence="1">Uncharacterized protein</fullName>
    </submittedName>
</protein>
<comment type="caution">
    <text evidence="1">The sequence shown here is derived from an EMBL/GenBank/DDBJ whole genome shotgun (WGS) entry which is preliminary data.</text>
</comment>
<dbReference type="AlphaFoldDB" id="A0A6G4A6H9"/>
<name>A0A6G4A6H9_9BACL</name>
<organism evidence="1">
    <name type="scientific">Paenibacillus sp. SYP-B3998</name>
    <dbReference type="NCBI Taxonomy" id="2678564"/>
    <lineage>
        <taxon>Bacteria</taxon>
        <taxon>Bacillati</taxon>
        <taxon>Bacillota</taxon>
        <taxon>Bacilli</taxon>
        <taxon>Bacillales</taxon>
        <taxon>Paenibacillaceae</taxon>
        <taxon>Paenibacillus</taxon>
    </lineage>
</organism>
<evidence type="ECO:0000313" key="1">
    <source>
        <dbReference type="EMBL" id="NEW09930.1"/>
    </source>
</evidence>
<gene>
    <name evidence="1" type="ORF">GK047_29035</name>
</gene>
<proteinExistence type="predicted"/>
<reference evidence="1" key="1">
    <citation type="submission" date="2020-02" db="EMBL/GenBank/DDBJ databases">
        <authorList>
            <person name="Shen X.-R."/>
            <person name="Zhang Y.-X."/>
        </authorList>
    </citation>
    <scope>NUCLEOTIDE SEQUENCE</scope>
    <source>
        <strain evidence="1">SYP-B3998</strain>
    </source>
</reference>
<dbReference type="EMBL" id="JAAIKC010000031">
    <property type="protein sequence ID" value="NEW09930.1"/>
    <property type="molecule type" value="Genomic_DNA"/>
</dbReference>